<evidence type="ECO:0000313" key="3">
    <source>
        <dbReference type="Proteomes" id="UP000326305"/>
    </source>
</evidence>
<dbReference type="InterPro" id="IPR011604">
    <property type="entry name" value="PDDEXK-like_dom_sf"/>
</dbReference>
<feature type="region of interest" description="Disordered" evidence="1">
    <location>
        <begin position="446"/>
        <end position="472"/>
    </location>
</feature>
<dbReference type="KEGG" id="vg:62680819"/>
<accession>A0A5J6T5M5</accession>
<dbReference type="InterPro" id="IPR021229">
    <property type="entry name" value="DUF2800"/>
</dbReference>
<dbReference type="Proteomes" id="UP000326305">
    <property type="component" value="Segment"/>
</dbReference>
<dbReference type="Gene3D" id="3.90.320.10">
    <property type="match status" value="1"/>
</dbReference>
<proteinExistence type="predicted"/>
<dbReference type="Pfam" id="PF10926">
    <property type="entry name" value="DUF2800"/>
    <property type="match status" value="1"/>
</dbReference>
<reference evidence="2 3" key="1">
    <citation type="submission" date="2019-08" db="EMBL/GenBank/DDBJ databases">
        <authorList>
            <person name="Zhang R."/>
        </authorList>
    </citation>
    <scope>NUCLEOTIDE SEQUENCE [LARGE SCALE GENOMIC DNA]</scope>
</reference>
<evidence type="ECO:0000313" key="2">
    <source>
        <dbReference type="EMBL" id="QFG04472.1"/>
    </source>
</evidence>
<dbReference type="EMBL" id="MN317029">
    <property type="protein sequence ID" value="QFG04472.1"/>
    <property type="molecule type" value="Genomic_DNA"/>
</dbReference>
<evidence type="ECO:0000256" key="1">
    <source>
        <dbReference type="SAM" id="MobiDB-lite"/>
    </source>
</evidence>
<keyword evidence="3" id="KW-1185">Reference proteome</keyword>
<organism evidence="2 3">
    <name type="scientific">Aeromonas phage vB_AhyS-A18P4</name>
    <dbReference type="NCBI Taxonomy" id="2608321"/>
    <lineage>
        <taxon>Viruses</taxon>
        <taxon>Duplodnaviria</taxon>
        <taxon>Heunggongvirae</taxon>
        <taxon>Uroviricota</taxon>
        <taxon>Caudoviricetes</taxon>
        <taxon>Casjensviridae</taxon>
        <taxon>Sharonstreetvirus</taxon>
        <taxon>Sharonstreetvirus A18P4</taxon>
    </lineage>
</organism>
<sequence length="472" mass="54024">MSAAPKTKPGEFPLAFLQLPIEQKDTWLRELAEKINASGHSVFSPSGSAMWLSCSGSLIANMMEPDSCSYEAAEGTVAHGIAEEWLRTKQAQYHRVGDVVEVVEHNGERFQVKVDRVMLDYIHEYVMWCEDQPGEHYIETRVDFSRYTPIPNQSGTADHAACSPGKLVITDLKYGKGIQVYAVGNSQALIYALGFFWKYDHLYHFDTIEVRICQPRLDHYDVWEVTREELLAFGEHVRERAARCWQIDAPRKPSAKGCQWCRAKSTCVALAKMQDDLLEGRFEAMDKEYTAPELEDFYQSILDGTYKVRPITVRKLTNEQLARLRPMRQTMESWWRSVEDTLERRALDGDQVPGMKLVAGRTDRKFRDEDEAADWLEVIGLPPESIRKSTMRSPAQIEEELINELGYTRKQATDLIASLVVKPQGRPTLVLNSDKRQTLDDKEECYWDEDDFDSPPADDDDLFAGCEDDDDI</sequence>
<dbReference type="GeneID" id="62680819"/>
<dbReference type="RefSeq" id="YP_009998237.1">
    <property type="nucleotide sequence ID" value="NC_052984.1"/>
</dbReference>
<protein>
    <submittedName>
        <fullName evidence="2">DUF2800 domain-containing protein</fullName>
    </submittedName>
</protein>
<name>A0A5J6T5M5_9CAUD</name>